<evidence type="ECO:0000256" key="1">
    <source>
        <dbReference type="SAM" id="Phobius"/>
    </source>
</evidence>
<reference evidence="2 3" key="1">
    <citation type="submission" date="2024-09" db="EMBL/GenBank/DDBJ databases">
        <title>Floridaenema gen nov. (Aerosakkonemataceae, Aerosakkonematales ord. nov., Cyanobacteria) from benthic tropical and subtropical fresh waters, with the description of four new species.</title>
        <authorList>
            <person name="Moretto J.A."/>
            <person name="Berthold D.E."/>
            <person name="Lefler F.W."/>
            <person name="Huang I.-S."/>
            <person name="Laughinghouse H. IV."/>
        </authorList>
    </citation>
    <scope>NUCLEOTIDE SEQUENCE [LARGE SCALE GENOMIC DNA]</scope>
    <source>
        <strain evidence="2 3">BLCC-F167</strain>
    </source>
</reference>
<dbReference type="Proteomes" id="UP001576780">
    <property type="component" value="Unassembled WGS sequence"/>
</dbReference>
<feature type="transmembrane region" description="Helical" evidence="1">
    <location>
        <begin position="20"/>
        <end position="38"/>
    </location>
</feature>
<evidence type="ECO:0000313" key="2">
    <source>
        <dbReference type="EMBL" id="MFB2835988.1"/>
    </source>
</evidence>
<gene>
    <name evidence="2" type="ORF">ACE1CA_15765</name>
</gene>
<keyword evidence="1" id="KW-1133">Transmembrane helix</keyword>
<keyword evidence="3" id="KW-1185">Reference proteome</keyword>
<evidence type="ECO:0000313" key="3">
    <source>
        <dbReference type="Proteomes" id="UP001576780"/>
    </source>
</evidence>
<proteinExistence type="predicted"/>
<dbReference type="EMBL" id="JBHFNT010000135">
    <property type="protein sequence ID" value="MFB2835988.1"/>
    <property type="molecule type" value="Genomic_DNA"/>
</dbReference>
<keyword evidence="1" id="KW-0472">Membrane</keyword>
<sequence length="67" mass="7507">MNAEVVCKQFTDWLIFKSLLQIRGGCSAVAAALLRYIFSNDLVMTWMRAYGTITQTESTETAEALAR</sequence>
<organism evidence="2 3">
    <name type="scientific">Floridaenema evergladense BLCC-F167</name>
    <dbReference type="NCBI Taxonomy" id="3153639"/>
    <lineage>
        <taxon>Bacteria</taxon>
        <taxon>Bacillati</taxon>
        <taxon>Cyanobacteriota</taxon>
        <taxon>Cyanophyceae</taxon>
        <taxon>Oscillatoriophycideae</taxon>
        <taxon>Aerosakkonematales</taxon>
        <taxon>Aerosakkonemataceae</taxon>
        <taxon>Floridanema</taxon>
        <taxon>Floridanema evergladense</taxon>
    </lineage>
</organism>
<comment type="caution">
    <text evidence="2">The sequence shown here is derived from an EMBL/GenBank/DDBJ whole genome shotgun (WGS) entry which is preliminary data.</text>
</comment>
<protein>
    <submittedName>
        <fullName evidence="2">Uncharacterized protein</fullName>
    </submittedName>
</protein>
<keyword evidence="1" id="KW-0812">Transmembrane</keyword>
<name>A0ABV4WLM1_9CYAN</name>
<accession>A0ABV4WLM1</accession>